<protein>
    <recommendedName>
        <fullName evidence="2">peptidoglycan lytic exotransglycosylase</fullName>
        <ecNumber evidence="2">4.2.2.n1</ecNumber>
    </recommendedName>
    <alternativeName>
        <fullName evidence="5">Murein hydrolase A</fullName>
    </alternativeName>
</protein>
<keyword evidence="9" id="KW-1185">Reference proteome</keyword>
<evidence type="ECO:0000256" key="2">
    <source>
        <dbReference type="ARBA" id="ARBA00012587"/>
    </source>
</evidence>
<dbReference type="InterPro" id="IPR036908">
    <property type="entry name" value="RlpA-like_sf"/>
</dbReference>
<name>A0A847S4U9_9NEIS</name>
<dbReference type="CDD" id="cd14485">
    <property type="entry name" value="mltA_like_LT_A"/>
    <property type="match status" value="1"/>
</dbReference>
<dbReference type="InterPro" id="IPR005300">
    <property type="entry name" value="MltA_B"/>
</dbReference>
<keyword evidence="6" id="KW-0732">Signal</keyword>
<dbReference type="SMART" id="SM00925">
    <property type="entry name" value="MltA"/>
    <property type="match status" value="1"/>
</dbReference>
<dbReference type="GO" id="GO:0008933">
    <property type="term" value="F:peptidoglycan lytic transglycosylase activity"/>
    <property type="evidence" value="ECO:0007669"/>
    <property type="project" value="TreeGrafter"/>
</dbReference>
<evidence type="ECO:0000313" key="9">
    <source>
        <dbReference type="Proteomes" id="UP000587991"/>
    </source>
</evidence>
<evidence type="ECO:0000313" key="8">
    <source>
        <dbReference type="EMBL" id="NLR73805.1"/>
    </source>
</evidence>
<comment type="catalytic activity">
    <reaction evidence="1">
        <text>Exolytic cleavage of the (1-&gt;4)-beta-glycosidic linkage between N-acetylmuramic acid (MurNAc) and N-acetylglucosamine (GlcNAc) residues in peptidoglycan, from either the reducing or the non-reducing ends of the peptidoglycan chains, with concomitant formation of a 1,6-anhydrobond in the MurNAc residue.</text>
        <dbReference type="EC" id="4.2.2.n1"/>
    </reaction>
</comment>
<dbReference type="AlphaFoldDB" id="A0A847S4U9"/>
<dbReference type="CDD" id="cd14668">
    <property type="entry name" value="mlta_B"/>
    <property type="match status" value="1"/>
</dbReference>
<dbReference type="Pfam" id="PF03562">
    <property type="entry name" value="MltA"/>
    <property type="match status" value="1"/>
</dbReference>
<dbReference type="Proteomes" id="UP000587991">
    <property type="component" value="Unassembled WGS sequence"/>
</dbReference>
<dbReference type="SUPFAM" id="SSF50685">
    <property type="entry name" value="Barwin-like endoglucanases"/>
    <property type="match status" value="1"/>
</dbReference>
<comment type="caution">
    <text evidence="8">The sequence shown here is derived from an EMBL/GenBank/DDBJ whole genome shotgun (WGS) entry which is preliminary data.</text>
</comment>
<dbReference type="InterPro" id="IPR026044">
    <property type="entry name" value="MltA"/>
</dbReference>
<dbReference type="GO" id="GO:0009254">
    <property type="term" value="P:peptidoglycan turnover"/>
    <property type="evidence" value="ECO:0007669"/>
    <property type="project" value="InterPro"/>
</dbReference>
<gene>
    <name evidence="8" type="ORF">HF682_01350</name>
</gene>
<dbReference type="GO" id="GO:0009253">
    <property type="term" value="P:peptidoglycan catabolic process"/>
    <property type="evidence" value="ECO:0007669"/>
    <property type="project" value="TreeGrafter"/>
</dbReference>
<feature type="signal peptide" evidence="6">
    <location>
        <begin position="1"/>
        <end position="18"/>
    </location>
</feature>
<evidence type="ECO:0000256" key="5">
    <source>
        <dbReference type="ARBA" id="ARBA00030918"/>
    </source>
</evidence>
<feature type="domain" description="Lytic transglycosylase MltA" evidence="7">
    <location>
        <begin position="125"/>
        <end position="282"/>
    </location>
</feature>
<dbReference type="GO" id="GO:0004553">
    <property type="term" value="F:hydrolase activity, hydrolyzing O-glycosyl compounds"/>
    <property type="evidence" value="ECO:0007669"/>
    <property type="project" value="InterPro"/>
</dbReference>
<evidence type="ECO:0000256" key="3">
    <source>
        <dbReference type="ARBA" id="ARBA00023239"/>
    </source>
</evidence>
<keyword evidence="4" id="KW-0961">Cell wall biogenesis/degradation</keyword>
<evidence type="ECO:0000256" key="1">
    <source>
        <dbReference type="ARBA" id="ARBA00001420"/>
    </source>
</evidence>
<reference evidence="8 9" key="1">
    <citation type="submission" date="2020-04" db="EMBL/GenBank/DDBJ databases">
        <title>Draft genome of Leeia sp. IMCC25680.</title>
        <authorList>
            <person name="Song J."/>
            <person name="Cho J.-C."/>
        </authorList>
    </citation>
    <scope>NUCLEOTIDE SEQUENCE [LARGE SCALE GENOMIC DNA]</scope>
    <source>
        <strain evidence="8 9">IMCC25680</strain>
    </source>
</reference>
<dbReference type="Gene3D" id="2.40.240.50">
    <property type="entry name" value="Barwin-like endoglucanases"/>
    <property type="match status" value="1"/>
</dbReference>
<dbReference type="EMBL" id="JABAIM010000001">
    <property type="protein sequence ID" value="NLR73805.1"/>
    <property type="molecule type" value="Genomic_DNA"/>
</dbReference>
<accession>A0A847S4U9</accession>
<dbReference type="GO" id="GO:0071555">
    <property type="term" value="P:cell wall organization"/>
    <property type="evidence" value="ECO:0007669"/>
    <property type="project" value="UniProtKB-KW"/>
</dbReference>
<evidence type="ECO:0000259" key="7">
    <source>
        <dbReference type="SMART" id="SM00925"/>
    </source>
</evidence>
<dbReference type="Pfam" id="PF06725">
    <property type="entry name" value="3D"/>
    <property type="match status" value="1"/>
</dbReference>
<dbReference type="PANTHER" id="PTHR30124">
    <property type="entry name" value="MEMBRANE-BOUND LYTIC MUREIN TRANSGLYCOSYLASE A"/>
    <property type="match status" value="1"/>
</dbReference>
<evidence type="ECO:0000256" key="6">
    <source>
        <dbReference type="SAM" id="SignalP"/>
    </source>
</evidence>
<dbReference type="Gene3D" id="2.40.40.10">
    <property type="entry name" value="RlpA-like domain"/>
    <property type="match status" value="1"/>
</dbReference>
<proteinExistence type="predicted"/>
<dbReference type="InterPro" id="IPR010611">
    <property type="entry name" value="3D_dom"/>
</dbReference>
<dbReference type="PROSITE" id="PS51257">
    <property type="entry name" value="PROKAR_LIPOPROTEIN"/>
    <property type="match status" value="1"/>
</dbReference>
<keyword evidence="3" id="KW-0456">Lyase</keyword>
<dbReference type="GO" id="GO:0019867">
    <property type="term" value="C:outer membrane"/>
    <property type="evidence" value="ECO:0007669"/>
    <property type="project" value="InterPro"/>
</dbReference>
<dbReference type="PANTHER" id="PTHR30124:SF0">
    <property type="entry name" value="MEMBRANE-BOUND LYTIC MUREIN TRANSGLYCOSYLASE A"/>
    <property type="match status" value="1"/>
</dbReference>
<sequence length="391" mass="41773">MRGWGVVLVLSAFLLACSAVPPGGGRKAEAMPKPVAEPTAPPGIRWQAVPWPVAAGQLETAGLQQAWQLNCQGGSKLHEALRAACQQWPVLPLSVLQDPARFTLYRVSSTEGQAEGMLTGYYEPLLQGSTNQTARFRYPVYGTPKDLLTVDLGALYPTLKGNRIRGRLEGKRVVPYLSRAEIDAGKLPADTPILAWVDDPVDLFFLHVQGSGRIQLAQGGQLRLGYAEQNGHPYVSIGRELVQRGEMTAASASMQGIKQWAQRNPDRVAALLGSNPSYVFFKPMPASNDGPLGSLGVPLTAGYSIAVDPQSIPLGTPVLLSTRLPGLEQPVWRLVMAQDTGGAIRGTVRADLFTGFGEAAGELAGKMRLPLQYWVVWPAGAAIPAGVTAIP</sequence>
<organism evidence="8 9">
    <name type="scientific">Leeia aquatica</name>
    <dbReference type="NCBI Taxonomy" id="2725557"/>
    <lineage>
        <taxon>Bacteria</taxon>
        <taxon>Pseudomonadati</taxon>
        <taxon>Pseudomonadota</taxon>
        <taxon>Betaproteobacteria</taxon>
        <taxon>Neisseriales</taxon>
        <taxon>Leeiaceae</taxon>
        <taxon>Leeia</taxon>
    </lineage>
</organism>
<dbReference type="RefSeq" id="WP_168875462.1">
    <property type="nucleotide sequence ID" value="NZ_JABAIM010000001.1"/>
</dbReference>
<dbReference type="EC" id="4.2.2.n1" evidence="2"/>
<feature type="chain" id="PRO_5032547602" description="peptidoglycan lytic exotransglycosylase" evidence="6">
    <location>
        <begin position="19"/>
        <end position="391"/>
    </location>
</feature>
<evidence type="ECO:0000256" key="4">
    <source>
        <dbReference type="ARBA" id="ARBA00023316"/>
    </source>
</evidence>